<evidence type="ECO:0000256" key="5">
    <source>
        <dbReference type="ARBA" id="ARBA00022475"/>
    </source>
</evidence>
<evidence type="ECO:0000256" key="7">
    <source>
        <dbReference type="ARBA" id="ARBA00022833"/>
    </source>
</evidence>
<evidence type="ECO:0000256" key="13">
    <source>
        <dbReference type="RuleBase" id="RU003943"/>
    </source>
</evidence>
<dbReference type="Pfam" id="PF00950">
    <property type="entry name" value="ABC-3"/>
    <property type="match status" value="1"/>
</dbReference>
<dbReference type="EMBL" id="CP021404">
    <property type="protein sequence ID" value="ATI42733.1"/>
    <property type="molecule type" value="Genomic_DNA"/>
</dbReference>
<dbReference type="GO" id="GO:0010043">
    <property type="term" value="P:response to zinc ion"/>
    <property type="evidence" value="ECO:0007669"/>
    <property type="project" value="TreeGrafter"/>
</dbReference>
<evidence type="ECO:0000256" key="3">
    <source>
        <dbReference type="ARBA" id="ARBA00008034"/>
    </source>
</evidence>
<dbReference type="OrthoDB" id="9783937at2"/>
<keyword evidence="7" id="KW-0862">Zinc</keyword>
<accession>A0A291M162</accession>
<comment type="similarity">
    <text evidence="3 13">Belongs to the ABC-3 integral membrane protein family.</text>
</comment>
<keyword evidence="11 14" id="KW-0472">Membrane</keyword>
<evidence type="ECO:0000256" key="1">
    <source>
        <dbReference type="ARBA" id="ARBA00002313"/>
    </source>
</evidence>
<dbReference type="RefSeq" id="WP_088663618.1">
    <property type="nucleotide sequence ID" value="NZ_CP021404.1"/>
</dbReference>
<feature type="transmembrane region" description="Helical" evidence="14">
    <location>
        <begin position="172"/>
        <end position="202"/>
    </location>
</feature>
<dbReference type="PANTHER" id="PTHR30477:SF23">
    <property type="entry name" value="HIGH-AFFINITY ZINC UPTAKE SYSTEM MEMBRANE PROTEIN ZNUB"/>
    <property type="match status" value="1"/>
</dbReference>
<keyword evidence="6 13" id="KW-0812">Transmembrane</keyword>
<keyword evidence="10" id="KW-0406">Ion transport</keyword>
<evidence type="ECO:0000256" key="9">
    <source>
        <dbReference type="ARBA" id="ARBA00022989"/>
    </source>
</evidence>
<evidence type="ECO:0000256" key="6">
    <source>
        <dbReference type="ARBA" id="ARBA00022692"/>
    </source>
</evidence>
<keyword evidence="9 14" id="KW-1133">Transmembrane helix</keyword>
<sequence>MSFLDDFVIRAALAGIGVALAAALPGCFVVWRRMAYFGDATAHAALLGVALSLAFSLSVPVGVMAVALAVALLIGRIGGGALAHDTALGVMAHGALALGLVAVSLTPGVRVDLDTYLFGDILAVSRADLAVIWGGAGVVMALMAWRWSRLLTATLGPDLAIADGINPKREELILTLVLALVVAVAIKVVGALLITAMLIIPAAAARPLARTPEAMAALAAAIGTLAALAGLRLAWVLDAPAGPSIVVAALGLFLLSLGAARLRRA</sequence>
<dbReference type="AlphaFoldDB" id="A0A291M162"/>
<comment type="function">
    <text evidence="1">Involved in the high-affinity zinc uptake transport system.</text>
</comment>
<evidence type="ECO:0000256" key="14">
    <source>
        <dbReference type="SAM" id="Phobius"/>
    </source>
</evidence>
<feature type="transmembrane region" description="Helical" evidence="14">
    <location>
        <begin position="43"/>
        <end position="74"/>
    </location>
</feature>
<dbReference type="InterPro" id="IPR001626">
    <property type="entry name" value="ABC_TroCD"/>
</dbReference>
<dbReference type="PANTHER" id="PTHR30477">
    <property type="entry name" value="ABC-TRANSPORTER METAL-BINDING PROTEIN"/>
    <property type="match status" value="1"/>
</dbReference>
<organism evidence="15 16">
    <name type="scientific">Pacificitalea manganoxidans</name>
    <dbReference type="NCBI Taxonomy" id="1411902"/>
    <lineage>
        <taxon>Bacteria</taxon>
        <taxon>Pseudomonadati</taxon>
        <taxon>Pseudomonadota</taxon>
        <taxon>Alphaproteobacteria</taxon>
        <taxon>Rhodobacterales</taxon>
        <taxon>Paracoccaceae</taxon>
        <taxon>Pacificitalea</taxon>
    </lineage>
</organism>
<protein>
    <recommendedName>
        <fullName evidence="12">High-affinity zinc uptake system membrane protein ZnuB</fullName>
    </recommendedName>
</protein>
<proteinExistence type="inferred from homology"/>
<keyword evidence="4 13" id="KW-0813">Transport</keyword>
<evidence type="ECO:0000256" key="2">
    <source>
        <dbReference type="ARBA" id="ARBA00004651"/>
    </source>
</evidence>
<evidence type="ECO:0000256" key="4">
    <source>
        <dbReference type="ARBA" id="ARBA00022448"/>
    </source>
</evidence>
<feature type="transmembrane region" description="Helical" evidence="14">
    <location>
        <begin position="12"/>
        <end position="31"/>
    </location>
</feature>
<dbReference type="GO" id="GO:0055085">
    <property type="term" value="P:transmembrane transport"/>
    <property type="evidence" value="ECO:0007669"/>
    <property type="project" value="InterPro"/>
</dbReference>
<dbReference type="Gene3D" id="1.10.3470.10">
    <property type="entry name" value="ABC transporter involved in vitamin B12 uptake, BtuC"/>
    <property type="match status" value="1"/>
</dbReference>
<feature type="transmembrane region" description="Helical" evidence="14">
    <location>
        <begin position="214"/>
        <end position="235"/>
    </location>
</feature>
<keyword evidence="16" id="KW-1185">Reference proteome</keyword>
<feature type="transmembrane region" description="Helical" evidence="14">
    <location>
        <begin position="127"/>
        <end position="147"/>
    </location>
</feature>
<feature type="transmembrane region" description="Helical" evidence="14">
    <location>
        <begin position="86"/>
        <end position="106"/>
    </location>
</feature>
<reference evidence="15 16" key="1">
    <citation type="submission" date="2017-05" db="EMBL/GenBank/DDBJ databases">
        <title>Comparative genomic and metabolic analysis of manganese-oxidizing mechanisms in Celeribater manganoxidans DY25T: its adaption to the environment of polymetallic nodule.</title>
        <authorList>
            <person name="Wang X."/>
        </authorList>
    </citation>
    <scope>NUCLEOTIDE SEQUENCE [LARGE SCALE GENOMIC DNA]</scope>
    <source>
        <strain evidence="15 16">DY25</strain>
    </source>
</reference>
<evidence type="ECO:0000256" key="12">
    <source>
        <dbReference type="ARBA" id="ARBA00040080"/>
    </source>
</evidence>
<keyword evidence="8" id="KW-0864">Zinc transport</keyword>
<dbReference type="Proteomes" id="UP000219050">
    <property type="component" value="Chromosome"/>
</dbReference>
<evidence type="ECO:0000256" key="8">
    <source>
        <dbReference type="ARBA" id="ARBA00022906"/>
    </source>
</evidence>
<dbReference type="SUPFAM" id="SSF81345">
    <property type="entry name" value="ABC transporter involved in vitamin B12 uptake, BtuC"/>
    <property type="match status" value="1"/>
</dbReference>
<gene>
    <name evidence="15" type="ORF">CBW24_12455</name>
</gene>
<feature type="transmembrane region" description="Helical" evidence="14">
    <location>
        <begin position="241"/>
        <end position="260"/>
    </location>
</feature>
<dbReference type="KEGG" id="cmag:CBW24_12455"/>
<evidence type="ECO:0000256" key="11">
    <source>
        <dbReference type="ARBA" id="ARBA00023136"/>
    </source>
</evidence>
<name>A0A291M162_9RHOB</name>
<comment type="subcellular location">
    <subcellularLocation>
        <location evidence="2 13">Cell membrane</location>
        <topology evidence="2 13">Multi-pass membrane protein</topology>
    </subcellularLocation>
</comment>
<dbReference type="InterPro" id="IPR037294">
    <property type="entry name" value="ABC_BtuC-like"/>
</dbReference>
<keyword evidence="5" id="KW-1003">Cell membrane</keyword>
<dbReference type="GO" id="GO:0006829">
    <property type="term" value="P:zinc ion transport"/>
    <property type="evidence" value="ECO:0007669"/>
    <property type="project" value="UniProtKB-KW"/>
</dbReference>
<evidence type="ECO:0000256" key="10">
    <source>
        <dbReference type="ARBA" id="ARBA00023065"/>
    </source>
</evidence>
<evidence type="ECO:0000313" key="16">
    <source>
        <dbReference type="Proteomes" id="UP000219050"/>
    </source>
</evidence>
<evidence type="ECO:0000313" key="15">
    <source>
        <dbReference type="EMBL" id="ATI42733.1"/>
    </source>
</evidence>
<dbReference type="GO" id="GO:0043190">
    <property type="term" value="C:ATP-binding cassette (ABC) transporter complex"/>
    <property type="evidence" value="ECO:0007669"/>
    <property type="project" value="InterPro"/>
</dbReference>